<name>A0A7V5Y0E4_UNCW3</name>
<protein>
    <submittedName>
        <fullName evidence="1">Uncharacterized protein</fullName>
    </submittedName>
</protein>
<sequence length="350" mass="40866">MRGHVFIVNQQTLPKHLEYMFVGVSAGKKKENISLLADMKRVKKDDFIFFYIEGTQKIKGRFFGIFQARDNEVYYLSEEKTKEPSLPKSLIYRKFIKPYEIYPKGVLEWVALDKLPIYAREILWSLIYRKMKGKRGNTMLFPWETERLITLIQEANDGEKLNGKHFSFCSDEFIIVATSQTNKFNLENPVFLNFQDAKKSETAFQAFILQELKTENNNFYPEIFGKNITWIGNEVFAGSGMQKIDLMTIEKINETKSIFRIIELKHPTSKASINFAPEQLEYYINWALEDIGGHLKGAKKFNIKPILLVFTYKFNSIIPDVVKNIAELKNISFEPEIWEVNFEGKTNKIL</sequence>
<dbReference type="AlphaFoldDB" id="A0A7V5Y0E4"/>
<reference evidence="1" key="1">
    <citation type="journal article" date="2020" name="mSystems">
        <title>Genome- and Community-Level Interaction Insights into Carbon Utilization and Element Cycling Functions of Hydrothermarchaeota in Hydrothermal Sediment.</title>
        <authorList>
            <person name="Zhou Z."/>
            <person name="Liu Y."/>
            <person name="Xu W."/>
            <person name="Pan J."/>
            <person name="Luo Z.H."/>
            <person name="Li M."/>
        </authorList>
    </citation>
    <scope>NUCLEOTIDE SEQUENCE [LARGE SCALE GENOMIC DNA]</scope>
    <source>
        <strain evidence="1">SpSt-791</strain>
    </source>
</reference>
<evidence type="ECO:0000313" key="1">
    <source>
        <dbReference type="EMBL" id="HHR48889.1"/>
    </source>
</evidence>
<dbReference type="EMBL" id="DTHS01000028">
    <property type="protein sequence ID" value="HHR48889.1"/>
    <property type="molecule type" value="Genomic_DNA"/>
</dbReference>
<comment type="caution">
    <text evidence="1">The sequence shown here is derived from an EMBL/GenBank/DDBJ whole genome shotgun (WGS) entry which is preliminary data.</text>
</comment>
<organism evidence="1">
    <name type="scientific">candidate division WOR-3 bacterium</name>
    <dbReference type="NCBI Taxonomy" id="2052148"/>
    <lineage>
        <taxon>Bacteria</taxon>
        <taxon>Bacteria division WOR-3</taxon>
    </lineage>
</organism>
<proteinExistence type="predicted"/>
<accession>A0A7V5Y0E4</accession>
<dbReference type="Gene3D" id="3.10.590.10">
    <property type="entry name" value="ph1033 like domains"/>
    <property type="match status" value="1"/>
</dbReference>
<gene>
    <name evidence="1" type="ORF">ENV79_04505</name>
</gene>